<dbReference type="EMBL" id="DRUO01000197">
    <property type="protein sequence ID" value="HHD40340.1"/>
    <property type="molecule type" value="Genomic_DNA"/>
</dbReference>
<comment type="similarity">
    <text evidence="1 8 9">Belongs to the universal ribosomal protein uL22 family.</text>
</comment>
<dbReference type="Proteomes" id="UP000077096">
    <property type="component" value="Chromosome"/>
</dbReference>
<reference evidence="12 17" key="1">
    <citation type="submission" date="2014-08" db="EMBL/GenBank/DDBJ databases">
        <title>Fervidobacterium pennivorans DYC genome.</title>
        <authorList>
            <person name="Wushke S."/>
        </authorList>
    </citation>
    <scope>NUCLEOTIDE SEQUENCE [LARGE SCALE GENOMIC DNA]</scope>
    <source>
        <strain evidence="12 17">DYC</strain>
    </source>
</reference>
<dbReference type="Pfam" id="PF00237">
    <property type="entry name" value="Ribosomal_L22"/>
    <property type="match status" value="1"/>
</dbReference>
<evidence type="ECO:0000313" key="14">
    <source>
        <dbReference type="EMBL" id="HGU42284.1"/>
    </source>
</evidence>
<dbReference type="OrthoDB" id="9805969at2"/>
<dbReference type="NCBIfam" id="TIGR01044">
    <property type="entry name" value="rplV_bact"/>
    <property type="match status" value="1"/>
</dbReference>
<gene>
    <name evidence="8" type="primary">rplV</name>
    <name evidence="16" type="ORF">ENL60_02450</name>
    <name evidence="14" type="ORF">ENT72_05140</name>
    <name evidence="15" type="ORF">ENT78_06980</name>
    <name evidence="13" type="ORF">ENU12_03395</name>
    <name evidence="12" type="ORF">JM64_00165</name>
</gene>
<protein>
    <recommendedName>
        <fullName evidence="7 8">Large ribosomal subunit protein uL22</fullName>
    </recommendedName>
</protein>
<dbReference type="InterPro" id="IPR036394">
    <property type="entry name" value="Ribosomal_uL22_sf"/>
</dbReference>
<dbReference type="CDD" id="cd00336">
    <property type="entry name" value="Ribosomal_L22"/>
    <property type="match status" value="1"/>
</dbReference>
<dbReference type="GO" id="GO:0022625">
    <property type="term" value="C:cytosolic large ribosomal subunit"/>
    <property type="evidence" value="ECO:0007669"/>
    <property type="project" value="TreeGrafter"/>
</dbReference>
<evidence type="ECO:0000256" key="10">
    <source>
        <dbReference type="RuleBase" id="RU004006"/>
    </source>
</evidence>
<dbReference type="GO" id="GO:0019843">
    <property type="term" value="F:rRNA binding"/>
    <property type="evidence" value="ECO:0007669"/>
    <property type="project" value="UniProtKB-UniRule"/>
</dbReference>
<evidence type="ECO:0000256" key="1">
    <source>
        <dbReference type="ARBA" id="ARBA00009451"/>
    </source>
</evidence>
<dbReference type="PROSITE" id="PS00464">
    <property type="entry name" value="RIBOSOMAL_L22"/>
    <property type="match status" value="1"/>
</dbReference>
<evidence type="ECO:0000256" key="9">
    <source>
        <dbReference type="RuleBase" id="RU004005"/>
    </source>
</evidence>
<dbReference type="EMBL" id="DSZT01000161">
    <property type="protein sequence ID" value="HGU42284.1"/>
    <property type="molecule type" value="Genomic_DNA"/>
</dbReference>
<keyword evidence="4 8" id="KW-0689">Ribosomal protein</keyword>
<dbReference type="EMBL" id="DTBH01000074">
    <property type="protein sequence ID" value="HGQ76959.1"/>
    <property type="molecule type" value="Genomic_DNA"/>
</dbReference>
<dbReference type="FunFam" id="3.90.470.10:FF:000011">
    <property type="entry name" value="50S ribosomal protein L22"/>
    <property type="match status" value="1"/>
</dbReference>
<dbReference type="InterPro" id="IPR001063">
    <property type="entry name" value="Ribosomal_uL22"/>
</dbReference>
<keyword evidence="5 8" id="KW-0687">Ribonucleoprotein</keyword>
<evidence type="ECO:0000313" key="13">
    <source>
        <dbReference type="EMBL" id="HGQ76959.1"/>
    </source>
</evidence>
<dbReference type="PANTHER" id="PTHR13501:SF8">
    <property type="entry name" value="LARGE RIBOSOMAL SUBUNIT PROTEIN UL22M"/>
    <property type="match status" value="1"/>
</dbReference>
<evidence type="ECO:0000256" key="11">
    <source>
        <dbReference type="RuleBase" id="RU004008"/>
    </source>
</evidence>
<dbReference type="GO" id="GO:0003735">
    <property type="term" value="F:structural constituent of ribosome"/>
    <property type="evidence" value="ECO:0007669"/>
    <property type="project" value="InterPro"/>
</dbReference>
<keyword evidence="3 8" id="KW-0694">RNA-binding</keyword>
<evidence type="ECO:0000256" key="8">
    <source>
        <dbReference type="HAMAP-Rule" id="MF_01331"/>
    </source>
</evidence>
<dbReference type="PANTHER" id="PTHR13501">
    <property type="entry name" value="CHLOROPLAST 50S RIBOSOMAL PROTEIN L22-RELATED"/>
    <property type="match status" value="1"/>
</dbReference>
<accession>A0A172T0T9</accession>
<dbReference type="Gene3D" id="3.90.470.10">
    <property type="entry name" value="Ribosomal protein L22/L17"/>
    <property type="match status" value="1"/>
</dbReference>
<sequence length="149" mass="17144">MQPIVKREGLKRSKFHAKRKEVLATLPKYEARAVARFVRISPRKARAVVNSIRGKNVSEAYTILEFSPKKAARIVYNVLKSAVANATNNFGLSEDNLYVAECYVNDGPRMKRVWPRGRGRADIIQKRMSHITVVVRDREKEKEYKENAK</sequence>
<evidence type="ECO:0000256" key="3">
    <source>
        <dbReference type="ARBA" id="ARBA00022884"/>
    </source>
</evidence>
<dbReference type="InterPro" id="IPR005727">
    <property type="entry name" value="Ribosomal_uL22_bac/chlpt-type"/>
</dbReference>
<evidence type="ECO:0000256" key="2">
    <source>
        <dbReference type="ARBA" id="ARBA00022730"/>
    </source>
</evidence>
<keyword evidence="2 8" id="KW-0699">rRNA-binding</keyword>
<evidence type="ECO:0000313" key="15">
    <source>
        <dbReference type="EMBL" id="HGU53245.1"/>
    </source>
</evidence>
<comment type="subunit">
    <text evidence="8 10">Part of the 50S ribosomal subunit.</text>
</comment>
<organism evidence="12 17">
    <name type="scientific">Fervidobacterium pennivorans</name>
    <dbReference type="NCBI Taxonomy" id="93466"/>
    <lineage>
        <taxon>Bacteria</taxon>
        <taxon>Thermotogati</taxon>
        <taxon>Thermotogota</taxon>
        <taxon>Thermotogae</taxon>
        <taxon>Thermotogales</taxon>
        <taxon>Fervidobacteriaceae</taxon>
        <taxon>Fervidobacterium</taxon>
    </lineage>
</organism>
<evidence type="ECO:0000256" key="4">
    <source>
        <dbReference type="ARBA" id="ARBA00022980"/>
    </source>
</evidence>
<evidence type="ECO:0000313" key="16">
    <source>
        <dbReference type="EMBL" id="HHD40340.1"/>
    </source>
</evidence>
<name>A0A172T0T9_FERPE</name>
<dbReference type="EMBL" id="CP011393">
    <property type="protein sequence ID" value="ANE40617.1"/>
    <property type="molecule type" value="Genomic_DNA"/>
</dbReference>
<evidence type="ECO:0000313" key="17">
    <source>
        <dbReference type="Proteomes" id="UP000077096"/>
    </source>
</evidence>
<dbReference type="GO" id="GO:0006412">
    <property type="term" value="P:translation"/>
    <property type="evidence" value="ECO:0007669"/>
    <property type="project" value="UniProtKB-UniRule"/>
</dbReference>
<evidence type="ECO:0000256" key="6">
    <source>
        <dbReference type="ARBA" id="ARBA00025084"/>
    </source>
</evidence>
<dbReference type="KEGG" id="fng:JM64_00165"/>
<comment type="function">
    <text evidence="6">This protein binds specifically to 23S rRNA; its binding is stimulated by other ribosomal proteins, e.g. L4, L17, and L20. It is important during the early stages of 50S assembly. It makes multiple contacts with different domains of the 23S rRNA in the assembled 50S subunit and ribosome.</text>
</comment>
<dbReference type="OMA" id="KRIQPRA"/>
<evidence type="ECO:0000256" key="5">
    <source>
        <dbReference type="ARBA" id="ARBA00023274"/>
    </source>
</evidence>
<dbReference type="AlphaFoldDB" id="A0A172T0T9"/>
<reference evidence="13" key="2">
    <citation type="journal article" date="2020" name="mSystems">
        <title>Genome- and Community-Level Interaction Insights into Carbon Utilization and Element Cycling Functions of Hydrothermarchaeota in Hydrothermal Sediment.</title>
        <authorList>
            <person name="Zhou Z."/>
            <person name="Liu Y."/>
            <person name="Xu W."/>
            <person name="Pan J."/>
            <person name="Luo Z.H."/>
            <person name="Li M."/>
        </authorList>
    </citation>
    <scope>NUCLEOTIDE SEQUENCE [LARGE SCALE GENOMIC DNA]</scope>
    <source>
        <strain evidence="16">SpSt-101</strain>
        <strain evidence="14">SpSt-604</strain>
        <strain evidence="15">SpSt-61</strain>
        <strain evidence="13">SpSt-640</strain>
    </source>
</reference>
<comment type="function">
    <text evidence="8">The globular domain of the protein is located near the polypeptide exit tunnel on the outside of the subunit, while an extended beta-hairpin is found that lines the wall of the exit tunnel in the center of the 70S ribosome.</text>
</comment>
<dbReference type="PATRIC" id="fig|93466.3.peg.33"/>
<dbReference type="SUPFAM" id="SSF54843">
    <property type="entry name" value="Ribosomal protein L22"/>
    <property type="match status" value="1"/>
</dbReference>
<evidence type="ECO:0000313" key="12">
    <source>
        <dbReference type="EMBL" id="ANE40617.1"/>
    </source>
</evidence>
<dbReference type="HAMAP" id="MF_01331_B">
    <property type="entry name" value="Ribosomal_uL22_B"/>
    <property type="match status" value="1"/>
</dbReference>
<proteinExistence type="inferred from homology"/>
<dbReference type="EMBL" id="DSZZ01000328">
    <property type="protein sequence ID" value="HGU53245.1"/>
    <property type="molecule type" value="Genomic_DNA"/>
</dbReference>
<dbReference type="InterPro" id="IPR047867">
    <property type="entry name" value="Ribosomal_uL22_bac/org-type"/>
</dbReference>
<evidence type="ECO:0000256" key="7">
    <source>
        <dbReference type="ARBA" id="ARBA00035207"/>
    </source>
</evidence>
<dbReference type="InterPro" id="IPR018260">
    <property type="entry name" value="Ribosomal_uL22_CS"/>
</dbReference>
<comment type="function">
    <text evidence="8 11">This protein binds specifically to 23S rRNA; its binding is stimulated by other ribosomal proteins, e.g., L4, L17, and L20. It is important during the early stages of 50S assembly. It makes multiple contacts with different domains of the 23S rRNA in the assembled 50S subunit and ribosome.</text>
</comment>